<evidence type="ECO:0000313" key="2">
    <source>
        <dbReference type="Proteomes" id="UP001596104"/>
    </source>
</evidence>
<gene>
    <name evidence="1" type="ORF">ACFPPC_25590</name>
</gene>
<protein>
    <submittedName>
        <fullName evidence="1">Uncharacterized protein</fullName>
    </submittedName>
</protein>
<accession>A0ABW0HHH6</accession>
<keyword evidence="2" id="KW-1185">Reference proteome</keyword>
<evidence type="ECO:0000313" key="1">
    <source>
        <dbReference type="EMBL" id="MFC5396016.1"/>
    </source>
</evidence>
<reference evidence="2" key="1">
    <citation type="journal article" date="2019" name="Int. J. Syst. Evol. Microbiol.">
        <title>The Global Catalogue of Microorganisms (GCM) 10K type strain sequencing project: providing services to taxonomists for standard genome sequencing and annotation.</title>
        <authorList>
            <consortium name="The Broad Institute Genomics Platform"/>
            <consortium name="The Broad Institute Genome Sequencing Center for Infectious Disease"/>
            <person name="Wu L."/>
            <person name="Ma J."/>
        </authorList>
    </citation>
    <scope>NUCLEOTIDE SEQUENCE [LARGE SCALE GENOMIC DNA]</scope>
    <source>
        <strain evidence="2">CGMCC 1.16326</strain>
    </source>
</reference>
<name>A0ABW0HHH6_9HYPH</name>
<sequence length="305" mass="32295">MIMFDPTAPAAPTTMHVRTVPGLPASVRIVSTPTSTLAIGAAPWRHARRLAALPLFSGACLYVLTGSEARIGKTTGLDPRLRDHRRAMPMPRIDQIFAIASPGFNSDAITTLEAILTQAVRKAGVMPVVGTPLRVPALDPARDRDLLHWLGELPPLLLAAGCSVFDSDFAPAAERAVEAAAPINQLSATIGSGAVRQGWDEGFPADLLRSPATLHFVLERGGLRAEAAVQGPWTVLKRGSLLTAAADTSDQIGVSRKRARLRELGLLEPAGSFQRLTRDIAVPSLTNGARLASGTNAPPTVWRAL</sequence>
<proteinExistence type="predicted"/>
<dbReference type="EMBL" id="JBHSLV010000061">
    <property type="protein sequence ID" value="MFC5396016.1"/>
    <property type="molecule type" value="Genomic_DNA"/>
</dbReference>
<dbReference type="Proteomes" id="UP001596104">
    <property type="component" value="Unassembled WGS sequence"/>
</dbReference>
<organism evidence="1 2">
    <name type="scientific">Bosea vestrisii</name>
    <dbReference type="NCBI Taxonomy" id="151416"/>
    <lineage>
        <taxon>Bacteria</taxon>
        <taxon>Pseudomonadati</taxon>
        <taxon>Pseudomonadota</taxon>
        <taxon>Alphaproteobacteria</taxon>
        <taxon>Hyphomicrobiales</taxon>
        <taxon>Boseaceae</taxon>
        <taxon>Bosea</taxon>
    </lineage>
</organism>
<dbReference type="RefSeq" id="WP_377012265.1">
    <property type="nucleotide sequence ID" value="NZ_JBHSLV010000061.1"/>
</dbReference>
<comment type="caution">
    <text evidence="1">The sequence shown here is derived from an EMBL/GenBank/DDBJ whole genome shotgun (WGS) entry which is preliminary data.</text>
</comment>